<accession>A0A7S0TT31</accession>
<name>A0A7S0TT31_HEMAN</name>
<sequence length="124" mass="14793">MLSTNFCYRIGEESTVSINPRIIPVKRCMESMARRYFMHRRSTEPVPLLAKHYRVYLEPEPANFQHGEDNLCSWQVENNVWISLIKSSQWETTVYLHESWWPWFPPNPRLPMWHRLGGCGGQAW</sequence>
<evidence type="ECO:0000313" key="1">
    <source>
        <dbReference type="EMBL" id="CAD8743531.1"/>
    </source>
</evidence>
<protein>
    <submittedName>
        <fullName evidence="1">Uncharacterized protein</fullName>
    </submittedName>
</protein>
<organism evidence="1">
    <name type="scientific">Hemiselmis andersenii</name>
    <name type="common">Cryptophyte alga</name>
    <dbReference type="NCBI Taxonomy" id="464988"/>
    <lineage>
        <taxon>Eukaryota</taxon>
        <taxon>Cryptophyceae</taxon>
        <taxon>Cryptomonadales</taxon>
        <taxon>Hemiselmidaceae</taxon>
        <taxon>Hemiselmis</taxon>
    </lineage>
</organism>
<reference evidence="1" key="1">
    <citation type="submission" date="2021-01" db="EMBL/GenBank/DDBJ databases">
        <authorList>
            <person name="Corre E."/>
            <person name="Pelletier E."/>
            <person name="Niang G."/>
            <person name="Scheremetjew M."/>
            <person name="Finn R."/>
            <person name="Kale V."/>
            <person name="Holt S."/>
            <person name="Cochrane G."/>
            <person name="Meng A."/>
            <person name="Brown T."/>
            <person name="Cohen L."/>
        </authorList>
    </citation>
    <scope>NUCLEOTIDE SEQUENCE</scope>
    <source>
        <strain evidence="1">CCMP441</strain>
    </source>
</reference>
<dbReference type="AlphaFoldDB" id="A0A7S0TT31"/>
<proteinExistence type="predicted"/>
<gene>
    <name evidence="1" type="ORF">HAND1043_LOCUS10026</name>
</gene>
<dbReference type="EMBL" id="HBFK01016264">
    <property type="protein sequence ID" value="CAD8743531.1"/>
    <property type="molecule type" value="Transcribed_RNA"/>
</dbReference>